<feature type="domain" description="Expansin-like CBD" evidence="9">
    <location>
        <begin position="194"/>
        <end position="274"/>
    </location>
</feature>
<dbReference type="SMART" id="SM00837">
    <property type="entry name" value="DPBB_1"/>
    <property type="match status" value="1"/>
</dbReference>
<dbReference type="AlphaFoldDB" id="A0AAD3SFS0"/>
<dbReference type="Gene3D" id="2.60.40.760">
    <property type="entry name" value="Expansin, cellulose-binding-like domain"/>
    <property type="match status" value="1"/>
</dbReference>
<name>A0AAD3SFS0_NEPGR</name>
<dbReference type="PROSITE" id="PS50842">
    <property type="entry name" value="EXPANSIN_EG45"/>
    <property type="match status" value="1"/>
</dbReference>
<dbReference type="EMBL" id="BSYO01000009">
    <property type="protein sequence ID" value="GMH09859.1"/>
    <property type="molecule type" value="Genomic_DNA"/>
</dbReference>
<dbReference type="Proteomes" id="UP001279734">
    <property type="component" value="Unassembled WGS sequence"/>
</dbReference>
<comment type="caution">
    <text evidence="10">The sequence shown here is derived from an EMBL/GenBank/DDBJ whole genome shotgun (WGS) entry which is preliminary data.</text>
</comment>
<evidence type="ECO:0000313" key="11">
    <source>
        <dbReference type="Proteomes" id="UP001279734"/>
    </source>
</evidence>
<sequence length="279" mass="30614">MLNRTAPVKISVISSQLHRSSSSMESFFKGMILPLLLLPAIRLMGVDAKRPPFSPGPWKEAHTTFYGSPDGSGTMQGACGYGDLQEGGYGLETTSLSSSLWNNGAACGACFEIRCHGSPRWCKPGAPSIVVTATNSGAQDVFSDQTPDNFDLPQPAFLQIAEYEGGIVPVQYRRVPCKREGGITFTISSKSNPWFMLVLVSNVGGAGDVQSLSVKGSESQAWREMRRNWGQYWEINDNLVGQSLSFRVRASDRRTTTSWHVAPSNWQFGQTFQGKNFRE</sequence>
<keyword evidence="11" id="KW-1185">Reference proteome</keyword>
<dbReference type="SUPFAM" id="SSF49590">
    <property type="entry name" value="PHL pollen allergen"/>
    <property type="match status" value="1"/>
</dbReference>
<dbReference type="InterPro" id="IPR007112">
    <property type="entry name" value="Expansin/allergen_DPBB_dom"/>
</dbReference>
<dbReference type="GO" id="GO:0016020">
    <property type="term" value="C:membrane"/>
    <property type="evidence" value="ECO:0007669"/>
    <property type="project" value="UniProtKB-SubCell"/>
</dbReference>
<evidence type="ECO:0000259" key="8">
    <source>
        <dbReference type="PROSITE" id="PS50842"/>
    </source>
</evidence>
<evidence type="ECO:0000259" key="9">
    <source>
        <dbReference type="PROSITE" id="PS50843"/>
    </source>
</evidence>
<accession>A0AAD3SFS0</accession>
<dbReference type="CDD" id="cd22274">
    <property type="entry name" value="DPBB_EXPA_N"/>
    <property type="match status" value="1"/>
</dbReference>
<dbReference type="InterPro" id="IPR036749">
    <property type="entry name" value="Expansin_CBD_sf"/>
</dbReference>
<comment type="similarity">
    <text evidence="1 7">Belongs to the expansin family. Expansin A subfamily.</text>
</comment>
<keyword evidence="4" id="KW-0732">Signal</keyword>
<dbReference type="GO" id="GO:0009653">
    <property type="term" value="P:anatomical structure morphogenesis"/>
    <property type="evidence" value="ECO:0007669"/>
    <property type="project" value="UniProtKB-ARBA"/>
</dbReference>
<dbReference type="GO" id="GO:0009664">
    <property type="term" value="P:plant-type cell wall organization"/>
    <property type="evidence" value="ECO:0007669"/>
    <property type="project" value="InterPro"/>
</dbReference>
<dbReference type="PROSITE" id="PS50843">
    <property type="entry name" value="EXPANSIN_CBD"/>
    <property type="match status" value="1"/>
</dbReference>
<evidence type="ECO:0000256" key="6">
    <source>
        <dbReference type="ARBA" id="ARBA00023316"/>
    </source>
</evidence>
<comment type="function">
    <text evidence="7">Causes loosening and extension of plant cell walls by disrupting non-covalent bonding between cellulose microfibrils and matrix glucans. No enzymatic activity has been found.</text>
</comment>
<dbReference type="InterPro" id="IPR007117">
    <property type="entry name" value="Expansin_CBD"/>
</dbReference>
<dbReference type="PRINTS" id="PR01226">
    <property type="entry name" value="EXPANSIN"/>
</dbReference>
<dbReference type="GO" id="GO:0005576">
    <property type="term" value="C:extracellular region"/>
    <property type="evidence" value="ECO:0007669"/>
    <property type="project" value="InterPro"/>
</dbReference>
<dbReference type="Pfam" id="PF03330">
    <property type="entry name" value="DPBB_1"/>
    <property type="match status" value="1"/>
</dbReference>
<reference evidence="10" key="1">
    <citation type="submission" date="2023-05" db="EMBL/GenBank/DDBJ databases">
        <title>Nepenthes gracilis genome sequencing.</title>
        <authorList>
            <person name="Fukushima K."/>
        </authorList>
    </citation>
    <scope>NUCLEOTIDE SEQUENCE</scope>
    <source>
        <strain evidence="10">SING2019-196</strain>
    </source>
</reference>
<evidence type="ECO:0000256" key="4">
    <source>
        <dbReference type="ARBA" id="ARBA00022729"/>
    </source>
</evidence>
<protein>
    <recommendedName>
        <fullName evidence="7">Expansin</fullName>
    </recommendedName>
</protein>
<dbReference type="Pfam" id="PF01357">
    <property type="entry name" value="Expansin_C"/>
    <property type="match status" value="1"/>
</dbReference>
<evidence type="ECO:0000256" key="7">
    <source>
        <dbReference type="RuleBase" id="RU365023"/>
    </source>
</evidence>
<dbReference type="InterPro" id="IPR002963">
    <property type="entry name" value="Expansin"/>
</dbReference>
<dbReference type="PRINTS" id="PR01225">
    <property type="entry name" value="EXPANSNFAMLY"/>
</dbReference>
<keyword evidence="6 7" id="KW-0961">Cell wall biogenesis/degradation</keyword>
<gene>
    <name evidence="10" type="ORF">Nepgr_011700</name>
</gene>
<evidence type="ECO:0000256" key="5">
    <source>
        <dbReference type="ARBA" id="ARBA00023136"/>
    </source>
</evidence>
<organism evidence="10 11">
    <name type="scientific">Nepenthes gracilis</name>
    <name type="common">Slender pitcher plant</name>
    <dbReference type="NCBI Taxonomy" id="150966"/>
    <lineage>
        <taxon>Eukaryota</taxon>
        <taxon>Viridiplantae</taxon>
        <taxon>Streptophyta</taxon>
        <taxon>Embryophyta</taxon>
        <taxon>Tracheophyta</taxon>
        <taxon>Spermatophyta</taxon>
        <taxon>Magnoliopsida</taxon>
        <taxon>eudicotyledons</taxon>
        <taxon>Gunneridae</taxon>
        <taxon>Pentapetalae</taxon>
        <taxon>Caryophyllales</taxon>
        <taxon>Nepenthaceae</taxon>
        <taxon>Nepenthes</taxon>
    </lineage>
</organism>
<dbReference type="InterPro" id="IPR009009">
    <property type="entry name" value="RlpA-like_DPBB"/>
</dbReference>
<evidence type="ECO:0000313" key="10">
    <source>
        <dbReference type="EMBL" id="GMH09859.1"/>
    </source>
</evidence>
<dbReference type="PANTHER" id="PTHR31867">
    <property type="entry name" value="EXPANSIN-A15"/>
    <property type="match status" value="1"/>
</dbReference>
<keyword evidence="5" id="KW-0472">Membrane</keyword>
<comment type="subcellular location">
    <subcellularLocation>
        <location evidence="7">Secreted</location>
        <location evidence="7">Cell wall</location>
    </subcellularLocation>
    <subcellularLocation>
        <location evidence="7">Membrane</location>
        <topology evidence="7">Peripheral membrane protein</topology>
    </subcellularLocation>
</comment>
<dbReference type="InterPro" id="IPR007118">
    <property type="entry name" value="Expan_Lol_pI"/>
</dbReference>
<dbReference type="SUPFAM" id="SSF50685">
    <property type="entry name" value="Barwin-like endoglucanases"/>
    <property type="match status" value="1"/>
</dbReference>
<evidence type="ECO:0000256" key="1">
    <source>
        <dbReference type="ARBA" id="ARBA00005392"/>
    </source>
</evidence>
<keyword evidence="2 7" id="KW-0134">Cell wall</keyword>
<evidence type="ECO:0000256" key="3">
    <source>
        <dbReference type="ARBA" id="ARBA00022525"/>
    </source>
</evidence>
<dbReference type="Gene3D" id="2.40.40.10">
    <property type="entry name" value="RlpA-like domain"/>
    <property type="match status" value="1"/>
</dbReference>
<dbReference type="InterPro" id="IPR036908">
    <property type="entry name" value="RlpA-like_sf"/>
</dbReference>
<feature type="domain" description="Expansin-like EG45" evidence="8">
    <location>
        <begin position="76"/>
        <end position="182"/>
    </location>
</feature>
<keyword evidence="3 7" id="KW-0964">Secreted</keyword>
<evidence type="ECO:0000256" key="2">
    <source>
        <dbReference type="ARBA" id="ARBA00022512"/>
    </source>
</evidence>
<proteinExistence type="inferred from homology"/>